<evidence type="ECO:0000256" key="2">
    <source>
        <dbReference type="ARBA" id="ARBA00009810"/>
    </source>
</evidence>
<gene>
    <name evidence="17" type="ORF">HHL25_02135</name>
</gene>
<dbReference type="InterPro" id="IPR037066">
    <property type="entry name" value="Plug_dom_sf"/>
</dbReference>
<dbReference type="CDD" id="cd01347">
    <property type="entry name" value="ligand_gated_channel"/>
    <property type="match status" value="1"/>
</dbReference>
<feature type="domain" description="TonB-dependent receptor-like beta-barrel" evidence="15">
    <location>
        <begin position="273"/>
        <end position="712"/>
    </location>
</feature>
<evidence type="ECO:0000259" key="15">
    <source>
        <dbReference type="Pfam" id="PF00593"/>
    </source>
</evidence>
<evidence type="ECO:0000256" key="7">
    <source>
        <dbReference type="ARBA" id="ARBA00023077"/>
    </source>
</evidence>
<evidence type="ECO:0000256" key="5">
    <source>
        <dbReference type="ARBA" id="ARBA00022692"/>
    </source>
</evidence>
<evidence type="ECO:0000256" key="4">
    <source>
        <dbReference type="ARBA" id="ARBA00022452"/>
    </source>
</evidence>
<comment type="subcellular location">
    <subcellularLocation>
        <location evidence="1 11">Cell outer membrane</location>
        <topology evidence="1 11">Multi-pass membrane protein</topology>
    </subcellularLocation>
</comment>
<dbReference type="NCBIfam" id="TIGR01786">
    <property type="entry name" value="TonB-hemlactrns"/>
    <property type="match status" value="1"/>
</dbReference>
<dbReference type="SUPFAM" id="SSF56935">
    <property type="entry name" value="Porins"/>
    <property type="match status" value="1"/>
</dbReference>
<dbReference type="Proteomes" id="UP000541470">
    <property type="component" value="Unassembled WGS sequence"/>
</dbReference>
<proteinExistence type="inferred from homology"/>
<comment type="caution">
    <text evidence="17">The sequence shown here is derived from an EMBL/GenBank/DDBJ whole genome shotgun (WGS) entry which is preliminary data.</text>
</comment>
<reference evidence="17 18" key="1">
    <citation type="submission" date="2020-04" db="EMBL/GenBank/DDBJ databases">
        <title>Rhizobium sp. S-51 isolated from soil.</title>
        <authorList>
            <person name="Dahal R.H."/>
        </authorList>
    </citation>
    <scope>NUCLEOTIDE SEQUENCE [LARGE SCALE GENOMIC DNA]</scope>
    <source>
        <strain evidence="17 18">S-51</strain>
    </source>
</reference>
<keyword evidence="10 11" id="KW-0998">Cell outer membrane</keyword>
<keyword evidence="8 11" id="KW-0472">Membrane</keyword>
<dbReference type="PANTHER" id="PTHR30069">
    <property type="entry name" value="TONB-DEPENDENT OUTER MEMBRANE RECEPTOR"/>
    <property type="match status" value="1"/>
</dbReference>
<dbReference type="PROSITE" id="PS51257">
    <property type="entry name" value="PROKAR_LIPOPROTEIN"/>
    <property type="match status" value="1"/>
</dbReference>
<keyword evidence="7 12" id="KW-0798">TonB box</keyword>
<evidence type="ECO:0000256" key="6">
    <source>
        <dbReference type="ARBA" id="ARBA00022729"/>
    </source>
</evidence>
<feature type="region of interest" description="Disordered" evidence="13">
    <location>
        <begin position="233"/>
        <end position="252"/>
    </location>
</feature>
<organism evidence="17 18">
    <name type="scientific">Rhizobium terricola</name>
    <dbReference type="NCBI Taxonomy" id="2728849"/>
    <lineage>
        <taxon>Bacteria</taxon>
        <taxon>Pseudomonadati</taxon>
        <taxon>Pseudomonadota</taxon>
        <taxon>Alphaproteobacteria</taxon>
        <taxon>Hyphomicrobiales</taxon>
        <taxon>Rhizobiaceae</taxon>
        <taxon>Rhizobium/Agrobacterium group</taxon>
        <taxon>Rhizobium</taxon>
    </lineage>
</organism>
<feature type="domain" description="TonB-dependent receptor plug" evidence="16">
    <location>
        <begin position="64"/>
        <end position="170"/>
    </location>
</feature>
<accession>A0A7Y0FUN1</accession>
<comment type="similarity">
    <text evidence="2 11 12">Belongs to the TonB-dependent receptor family.</text>
</comment>
<evidence type="ECO:0000256" key="9">
    <source>
        <dbReference type="ARBA" id="ARBA00023170"/>
    </source>
</evidence>
<dbReference type="GO" id="GO:0044718">
    <property type="term" value="P:siderophore transmembrane transport"/>
    <property type="evidence" value="ECO:0007669"/>
    <property type="project" value="TreeGrafter"/>
</dbReference>
<sequence length="759" mass="81574">MASRHFRPLLLACSALVACSPSWSAFAQSATATSQAATGDTELAPIVLKGKRVQKTVVSDSPLVSQTTAEDLQEKQVDSFQDLGRSLEPGVDFLKSQGGVTIRGLGGPRVVTTIDGIPIPYLSNDARSGGPSTTTNANGGSDSFDFSSISALDVLRGADSSRLGSGALAGGIVLRTLEPDDLIAEGRDWGGMAKLTYDSEDNSFGGAAAVAKRVGNSSVLFQGAYKKGHEVQNQGDVDTIGPTRTEANPGDYDQSNVLLKARHELEGGHTIGFTAERYRRNFENDLKTLQGATTGSSRVYAVGNYDGFDDTARDRVSLDYSFLSPDEASVIDSAQFSVYWQRLVKNAGAEGARVGTFSGPWYRDNEVEDNAVGVTGSMTGSFETGTLRHEVTVGGDFSVFGASQYLTGLDACVLGTVTAGCGSLHSNQSDMPDVDGKRLGIYVDDKISFGDSGFALTPGIRFDWYSYEPKLTDAYMANPGYAVTGLPDSSEGNRFSPKLLATYELTPAVELFAQWSMSYRAPTVNELYLDFANPASGYAVLGNPDLKPETANGFEIGANFDTGDFTGRVAAFHNRYKNFIDTQTTYGDPTYPAFVQTNVNIDKVQISGVEFNAQKEFDNGLVLHGALAYAYGEDMETGDYVRSVAPFKGVVGVGYQQETWGTDLSLIASAGMRDDNKANTFDAPGYGIVDLTAWWEPEQVKGLRIQAGVYNLFDKKYWNAVANKDVNPNTVPSNSNTVQSLDYYSEAGRTFKISLIQKF</sequence>
<evidence type="ECO:0000256" key="14">
    <source>
        <dbReference type="SAM" id="SignalP"/>
    </source>
</evidence>
<evidence type="ECO:0000256" key="8">
    <source>
        <dbReference type="ARBA" id="ARBA00023136"/>
    </source>
</evidence>
<evidence type="ECO:0000313" key="17">
    <source>
        <dbReference type="EMBL" id="NML72916.1"/>
    </source>
</evidence>
<feature type="chain" id="PRO_5030913387" evidence="14">
    <location>
        <begin position="28"/>
        <end position="759"/>
    </location>
</feature>
<evidence type="ECO:0000259" key="16">
    <source>
        <dbReference type="Pfam" id="PF07715"/>
    </source>
</evidence>
<dbReference type="Gene3D" id="2.170.130.10">
    <property type="entry name" value="TonB-dependent receptor, plug domain"/>
    <property type="match status" value="1"/>
</dbReference>
<keyword evidence="18" id="KW-1185">Reference proteome</keyword>
<dbReference type="InterPro" id="IPR010949">
    <property type="entry name" value="TonB_Hb/transfer/lactofer_rcpt"/>
</dbReference>
<evidence type="ECO:0000256" key="12">
    <source>
        <dbReference type="RuleBase" id="RU003357"/>
    </source>
</evidence>
<evidence type="ECO:0000313" key="18">
    <source>
        <dbReference type="Proteomes" id="UP000541470"/>
    </source>
</evidence>
<dbReference type="PROSITE" id="PS52016">
    <property type="entry name" value="TONB_DEPENDENT_REC_3"/>
    <property type="match status" value="1"/>
</dbReference>
<dbReference type="RefSeq" id="WP_169586805.1">
    <property type="nucleotide sequence ID" value="NZ_JABBGK010000001.1"/>
</dbReference>
<evidence type="ECO:0000256" key="3">
    <source>
        <dbReference type="ARBA" id="ARBA00022448"/>
    </source>
</evidence>
<evidence type="ECO:0000256" key="11">
    <source>
        <dbReference type="PROSITE-ProRule" id="PRU01360"/>
    </source>
</evidence>
<dbReference type="NCBIfam" id="TIGR01785">
    <property type="entry name" value="TonB-hemin"/>
    <property type="match status" value="1"/>
</dbReference>
<dbReference type="InterPro" id="IPR036942">
    <property type="entry name" value="Beta-barrel_TonB_sf"/>
</dbReference>
<dbReference type="EMBL" id="JABBGK010000001">
    <property type="protein sequence ID" value="NML72916.1"/>
    <property type="molecule type" value="Genomic_DNA"/>
</dbReference>
<feature type="signal peptide" evidence="14">
    <location>
        <begin position="1"/>
        <end position="27"/>
    </location>
</feature>
<dbReference type="AlphaFoldDB" id="A0A7Y0FUN1"/>
<dbReference type="InterPro" id="IPR000531">
    <property type="entry name" value="Beta-barrel_TonB"/>
</dbReference>
<keyword evidence="5 11" id="KW-0812">Transmembrane</keyword>
<dbReference type="InterPro" id="IPR039426">
    <property type="entry name" value="TonB-dep_rcpt-like"/>
</dbReference>
<dbReference type="GO" id="GO:0015344">
    <property type="term" value="F:siderophore uptake transmembrane transporter activity"/>
    <property type="evidence" value="ECO:0007669"/>
    <property type="project" value="TreeGrafter"/>
</dbReference>
<dbReference type="PANTHER" id="PTHR30069:SF29">
    <property type="entry name" value="HEMOGLOBIN AND HEMOGLOBIN-HAPTOGLOBIN-BINDING PROTEIN 1-RELATED"/>
    <property type="match status" value="1"/>
</dbReference>
<evidence type="ECO:0000256" key="13">
    <source>
        <dbReference type="SAM" id="MobiDB-lite"/>
    </source>
</evidence>
<keyword evidence="9 17" id="KW-0675">Receptor</keyword>
<protein>
    <submittedName>
        <fullName evidence="17">TonB-dependent hemoglobin/transferrin/lactoferrin family receptor</fullName>
    </submittedName>
</protein>
<dbReference type="Pfam" id="PF00593">
    <property type="entry name" value="TonB_dep_Rec_b-barrel"/>
    <property type="match status" value="1"/>
</dbReference>
<keyword evidence="4 11" id="KW-1134">Transmembrane beta strand</keyword>
<dbReference type="Gene3D" id="2.40.170.20">
    <property type="entry name" value="TonB-dependent receptor, beta-barrel domain"/>
    <property type="match status" value="1"/>
</dbReference>
<dbReference type="Pfam" id="PF07715">
    <property type="entry name" value="Plug"/>
    <property type="match status" value="1"/>
</dbReference>
<dbReference type="InterPro" id="IPR011276">
    <property type="entry name" value="TonB_haem/Hb_rcpt"/>
</dbReference>
<keyword evidence="6 14" id="KW-0732">Signal</keyword>
<dbReference type="InterPro" id="IPR012910">
    <property type="entry name" value="Plug_dom"/>
</dbReference>
<evidence type="ECO:0000256" key="10">
    <source>
        <dbReference type="ARBA" id="ARBA00023237"/>
    </source>
</evidence>
<name>A0A7Y0FUN1_9HYPH</name>
<dbReference type="GO" id="GO:0015232">
    <property type="term" value="F:heme transmembrane transporter activity"/>
    <property type="evidence" value="ECO:0007669"/>
    <property type="project" value="InterPro"/>
</dbReference>
<dbReference type="GO" id="GO:0009279">
    <property type="term" value="C:cell outer membrane"/>
    <property type="evidence" value="ECO:0007669"/>
    <property type="project" value="UniProtKB-SubCell"/>
</dbReference>
<keyword evidence="3 11" id="KW-0813">Transport</keyword>
<evidence type="ECO:0000256" key="1">
    <source>
        <dbReference type="ARBA" id="ARBA00004571"/>
    </source>
</evidence>